<accession>A0A8T3AFE9</accession>
<evidence type="ECO:0000313" key="3">
    <source>
        <dbReference type="Proteomes" id="UP000829196"/>
    </source>
</evidence>
<dbReference type="OrthoDB" id="667051at2759"/>
<feature type="compositionally biased region" description="Basic residues" evidence="1">
    <location>
        <begin position="247"/>
        <end position="263"/>
    </location>
</feature>
<evidence type="ECO:0000313" key="2">
    <source>
        <dbReference type="EMBL" id="KAI0494823.1"/>
    </source>
</evidence>
<comment type="caution">
    <text evidence="2">The sequence shown here is derived from an EMBL/GenBank/DDBJ whole genome shotgun (WGS) entry which is preliminary data.</text>
</comment>
<evidence type="ECO:0008006" key="4">
    <source>
        <dbReference type="Google" id="ProtNLM"/>
    </source>
</evidence>
<feature type="compositionally biased region" description="Pro residues" evidence="1">
    <location>
        <begin position="89"/>
        <end position="105"/>
    </location>
</feature>
<feature type="compositionally biased region" description="Polar residues" evidence="1">
    <location>
        <begin position="113"/>
        <end position="131"/>
    </location>
</feature>
<feature type="compositionally biased region" description="Low complexity" evidence="1">
    <location>
        <begin position="227"/>
        <end position="246"/>
    </location>
</feature>
<feature type="region of interest" description="Disordered" evidence="1">
    <location>
        <begin position="210"/>
        <end position="268"/>
    </location>
</feature>
<sequence length="301" mass="32865">MEVVMPVQEFHFESATTTPYMSAPSSPKHFGVDPMEFYYPYAGAPTSPTAAEVEDDFAFDFSGHLEKNAQPPALTSADELFEQGKIRPLRPPPRLCSPHAVPPHDPFVATINRGRNSTPYSAFSPSISRSQSPKKSRSLSPLRAGKESTDHFQTPISSHPPPIATVSCSCKGGGSDGSWKWRIKDFLLFRSASEGRATGHSSKDFLRKFTELPSSSSSPPKLKKAGSGDVSRSSSFRSVDSSGSVSRRGRTRRAVSPHARHYTANKAAADELKKKTALPYRQSFFSCLRFSPALHSLTSRG</sequence>
<dbReference type="PANTHER" id="PTHR33095:SF81">
    <property type="entry name" value="OS07G0619500 PROTEIN"/>
    <property type="match status" value="1"/>
</dbReference>
<keyword evidence="3" id="KW-1185">Reference proteome</keyword>
<organism evidence="2 3">
    <name type="scientific">Dendrobium nobile</name>
    <name type="common">Orchid</name>
    <dbReference type="NCBI Taxonomy" id="94219"/>
    <lineage>
        <taxon>Eukaryota</taxon>
        <taxon>Viridiplantae</taxon>
        <taxon>Streptophyta</taxon>
        <taxon>Embryophyta</taxon>
        <taxon>Tracheophyta</taxon>
        <taxon>Spermatophyta</taxon>
        <taxon>Magnoliopsida</taxon>
        <taxon>Liliopsida</taxon>
        <taxon>Asparagales</taxon>
        <taxon>Orchidaceae</taxon>
        <taxon>Epidendroideae</taxon>
        <taxon>Malaxideae</taxon>
        <taxon>Dendrobiinae</taxon>
        <taxon>Dendrobium</taxon>
    </lineage>
</organism>
<dbReference type="Pfam" id="PF07816">
    <property type="entry name" value="DUF1645"/>
    <property type="match status" value="1"/>
</dbReference>
<reference evidence="2" key="1">
    <citation type="journal article" date="2022" name="Front. Genet.">
        <title>Chromosome-Scale Assembly of the Dendrobium nobile Genome Provides Insights Into the Molecular Mechanism of the Biosynthesis of the Medicinal Active Ingredient of Dendrobium.</title>
        <authorList>
            <person name="Xu Q."/>
            <person name="Niu S.-C."/>
            <person name="Li K.-L."/>
            <person name="Zheng P.-J."/>
            <person name="Zhang X.-J."/>
            <person name="Jia Y."/>
            <person name="Liu Y."/>
            <person name="Niu Y.-X."/>
            <person name="Yu L.-H."/>
            <person name="Chen D.-F."/>
            <person name="Zhang G.-Q."/>
        </authorList>
    </citation>
    <scope>NUCLEOTIDE SEQUENCE</scope>
    <source>
        <tissue evidence="2">Leaf</tissue>
    </source>
</reference>
<name>A0A8T3AFE9_DENNO</name>
<dbReference type="InterPro" id="IPR012442">
    <property type="entry name" value="DUF1645_plant"/>
</dbReference>
<dbReference type="SMR" id="A0A8T3AFE9"/>
<dbReference type="AlphaFoldDB" id="A0A8T3AFE9"/>
<gene>
    <name evidence="2" type="ORF">KFK09_024966</name>
</gene>
<feature type="region of interest" description="Disordered" evidence="1">
    <location>
        <begin position="87"/>
        <end position="164"/>
    </location>
</feature>
<evidence type="ECO:0000256" key="1">
    <source>
        <dbReference type="SAM" id="MobiDB-lite"/>
    </source>
</evidence>
<proteinExistence type="predicted"/>
<protein>
    <recommendedName>
        <fullName evidence="4">Calmodulin-binding protein</fullName>
    </recommendedName>
</protein>
<dbReference type="PANTHER" id="PTHR33095">
    <property type="entry name" value="OS07G0619500 PROTEIN"/>
    <property type="match status" value="1"/>
</dbReference>
<dbReference type="EMBL" id="JAGYWB010000017">
    <property type="protein sequence ID" value="KAI0494823.1"/>
    <property type="molecule type" value="Genomic_DNA"/>
</dbReference>
<dbReference type="Proteomes" id="UP000829196">
    <property type="component" value="Unassembled WGS sequence"/>
</dbReference>